<feature type="domain" description="GBD/FH3" evidence="5">
    <location>
        <begin position="171"/>
        <end position="521"/>
    </location>
</feature>
<dbReference type="InterPro" id="IPR014768">
    <property type="entry name" value="GBD/FH3_dom"/>
</dbReference>
<evidence type="ECO:0000256" key="2">
    <source>
        <dbReference type="ARBA" id="ARBA00023054"/>
    </source>
</evidence>
<proteinExistence type="inferred from homology"/>
<accession>A0ABN9L8J5</accession>
<dbReference type="EMBL" id="CAUEEQ010011836">
    <property type="protein sequence ID" value="CAJ0935843.1"/>
    <property type="molecule type" value="Genomic_DNA"/>
</dbReference>
<dbReference type="SUPFAM" id="SSF48371">
    <property type="entry name" value="ARM repeat"/>
    <property type="match status" value="1"/>
</dbReference>
<name>A0ABN9L8J5_9NEOB</name>
<keyword evidence="7" id="KW-1185">Reference proteome</keyword>
<dbReference type="InterPro" id="IPR051412">
    <property type="entry name" value="Formin_Homology_Diaphanous_sf"/>
</dbReference>
<comment type="similarity">
    <text evidence="1">Belongs to the formin homology family. Diaphanous subfamily.</text>
</comment>
<gene>
    <name evidence="6" type="ORF">RIMI_LOCUS6542244</name>
</gene>
<evidence type="ECO:0000313" key="7">
    <source>
        <dbReference type="Proteomes" id="UP001176940"/>
    </source>
</evidence>
<organism evidence="6 7">
    <name type="scientific">Ranitomeya imitator</name>
    <name type="common">mimic poison frog</name>
    <dbReference type="NCBI Taxonomy" id="111125"/>
    <lineage>
        <taxon>Eukaryota</taxon>
        <taxon>Metazoa</taxon>
        <taxon>Chordata</taxon>
        <taxon>Craniata</taxon>
        <taxon>Vertebrata</taxon>
        <taxon>Euteleostomi</taxon>
        <taxon>Amphibia</taxon>
        <taxon>Batrachia</taxon>
        <taxon>Anura</taxon>
        <taxon>Neobatrachia</taxon>
        <taxon>Hyloidea</taxon>
        <taxon>Dendrobatidae</taxon>
        <taxon>Dendrobatinae</taxon>
        <taxon>Ranitomeya</taxon>
    </lineage>
</organism>
<feature type="region of interest" description="Disordered" evidence="4">
    <location>
        <begin position="643"/>
        <end position="789"/>
    </location>
</feature>
<keyword evidence="2 3" id="KW-0175">Coiled coil</keyword>
<evidence type="ECO:0000256" key="1">
    <source>
        <dbReference type="ARBA" id="ARBA00008214"/>
    </source>
</evidence>
<protein>
    <recommendedName>
        <fullName evidence="5">GBD/FH3 domain-containing protein</fullName>
    </recommendedName>
</protein>
<feature type="coiled-coil region" evidence="3">
    <location>
        <begin position="592"/>
        <end position="633"/>
    </location>
</feature>
<sequence length="811" mass="90379">MESTYLMAPWQMLSLADLDPRPQCCKETLLATEPPCCPALTETRRPGTMNIHELYLEFHSYSMNNGDHNTGVGKKPTQIMFSGVSAIPVKKERAPVLPELKVLISYQANIAPVRSLKPPRKEGHKKAITFKRLMVDELERFTSMRIKKEKEKPFMSHRNSANYTDNPLQTLQELSDDTVLELFEQMLNDMNLNEEKQQPLREKDIMIKREMVSQYLHTSKAGMNKKESARSAQMYIQDLKSGLGDSNLLSCLESLRVSLNNNPVSWVQNFGAEGLACLLDILRRLQDEPTFPRDSKSEHEIIRCLKAFMNNNFGIKTMLDAEDGVLLLAKAVDPNVPAMMIDALKLLSALCILPQPEDMHERVLGALTDRAEIYEVERFKPLLDGLKNGTVALKVSCMLLINAMIIQGEELDFRVHIRSELMRSGLSQLLKELQAMENDELKVQVTVFLEHSEYDADDLRGRLEDIRVLQNTVKDSSAEQLFLSILQHLLLIRSDYDARPQYYKLIDEVVSQIILRKNGADPDFKCKRLDIDIEGHIDHYIDKEKVETSEAKARDLVKKLDAEITSRHELQVEMKAKESDFELKISDLQGEKQTLDSEKQQVVTEKQKLETEVSHLSESVTKLTKELEDTKKEMATISSFRCRTAAAASTTSSRRRIWRSTTPPPPPLPPSMGGPALPPPPPPIFGLSGPPPPPPFPGTFGGPPPPPPFPGAPPPPPPFPGAPPPPPLPGGLGGPPPPPFPGGPGIPPPPPAFGGPPPPPGFGGWGAPAPPALPFGLEPKKDYQPGVQLKRPNWSKKKLSDICVIKKCRTM</sequence>
<dbReference type="Gene3D" id="1.10.20.40">
    <property type="entry name" value="Formin, diaphanous GTPase-binding domain"/>
    <property type="match status" value="1"/>
</dbReference>
<comment type="caution">
    <text evidence="6">The sequence shown here is derived from an EMBL/GenBank/DDBJ whole genome shotgun (WGS) entry which is preliminary data.</text>
</comment>
<dbReference type="Gene3D" id="1.10.238.150">
    <property type="entry name" value="Formin, FH3 diaphanous domain"/>
    <property type="match status" value="1"/>
</dbReference>
<dbReference type="Pfam" id="PF06367">
    <property type="entry name" value="Drf_FH3"/>
    <property type="match status" value="1"/>
</dbReference>
<dbReference type="Proteomes" id="UP001176940">
    <property type="component" value="Unassembled WGS sequence"/>
</dbReference>
<dbReference type="Pfam" id="PF06371">
    <property type="entry name" value="Drf_GBD"/>
    <property type="match status" value="1"/>
</dbReference>
<dbReference type="InterPro" id="IPR044933">
    <property type="entry name" value="DIA_GBD_sf"/>
</dbReference>
<dbReference type="InterPro" id="IPR010472">
    <property type="entry name" value="FH3_dom"/>
</dbReference>
<dbReference type="InterPro" id="IPR016024">
    <property type="entry name" value="ARM-type_fold"/>
</dbReference>
<feature type="compositionally biased region" description="Low complexity" evidence="4">
    <location>
        <begin position="643"/>
        <end position="652"/>
    </location>
</feature>
<evidence type="ECO:0000313" key="6">
    <source>
        <dbReference type="EMBL" id="CAJ0935843.1"/>
    </source>
</evidence>
<dbReference type="Gene3D" id="1.25.10.10">
    <property type="entry name" value="Leucine-rich Repeat Variant"/>
    <property type="match status" value="1"/>
</dbReference>
<dbReference type="InterPro" id="IPR011989">
    <property type="entry name" value="ARM-like"/>
</dbReference>
<dbReference type="InterPro" id="IPR010473">
    <property type="entry name" value="GTPase-bd"/>
</dbReference>
<evidence type="ECO:0000256" key="4">
    <source>
        <dbReference type="SAM" id="MobiDB-lite"/>
    </source>
</evidence>
<reference evidence="6" key="1">
    <citation type="submission" date="2023-07" db="EMBL/GenBank/DDBJ databases">
        <authorList>
            <person name="Stuckert A."/>
        </authorList>
    </citation>
    <scope>NUCLEOTIDE SEQUENCE</scope>
</reference>
<dbReference type="PROSITE" id="PS51232">
    <property type="entry name" value="GBD_FH3"/>
    <property type="match status" value="1"/>
</dbReference>
<evidence type="ECO:0000256" key="3">
    <source>
        <dbReference type="SAM" id="Coils"/>
    </source>
</evidence>
<dbReference type="SMART" id="SM01139">
    <property type="entry name" value="Drf_FH3"/>
    <property type="match status" value="1"/>
</dbReference>
<dbReference type="SMART" id="SM01140">
    <property type="entry name" value="Drf_GBD"/>
    <property type="match status" value="1"/>
</dbReference>
<dbReference type="PANTHER" id="PTHR45691">
    <property type="entry name" value="PROTEIN DIAPHANOUS"/>
    <property type="match status" value="1"/>
</dbReference>
<dbReference type="PANTHER" id="PTHR45691:SF4">
    <property type="entry name" value="PROTEIN DIAPHANOUS HOMOLOG 1"/>
    <property type="match status" value="1"/>
</dbReference>
<dbReference type="Gene3D" id="6.10.30.30">
    <property type="match status" value="1"/>
</dbReference>
<feature type="compositionally biased region" description="Pro residues" evidence="4">
    <location>
        <begin position="662"/>
        <end position="761"/>
    </location>
</feature>
<evidence type="ECO:0000259" key="5">
    <source>
        <dbReference type="PROSITE" id="PS51232"/>
    </source>
</evidence>